<dbReference type="RefSeq" id="WP_039107365.1">
    <property type="nucleotide sequence ID" value="NC_012551.1"/>
</dbReference>
<evidence type="ECO:0000313" key="1">
    <source>
        <dbReference type="EMBL" id="QCZ54413.1"/>
    </source>
</evidence>
<dbReference type="AlphaFoldDB" id="A0A0C1M096"/>
<name>A0A0C1M096_LEVBR</name>
<dbReference type="Proteomes" id="UP000307074">
    <property type="component" value="Plasmid pUCCLBBS449_A"/>
</dbReference>
<gene>
    <name evidence="1" type="ORF">UCCLBBS449_pA0007</name>
</gene>
<sequence length="161" mass="19131">MRIKRPPEEVSNSISWRLTDNARYWLGQLETFNTPDRSWAEEIGDFDEDTFDFFVADEVFVQSMDLVKRQRILQERKWYRNLRATQPTGEVKMYHMGENVDRLMLKIVLGQSFGLSIKELQQLYQVGESYISHGRGREAMRKQTAKQVRHLIKDWQGHYGT</sequence>
<dbReference type="EMBL" id="CP031199">
    <property type="protein sequence ID" value="QCZ54413.1"/>
    <property type="molecule type" value="Genomic_DNA"/>
</dbReference>
<proteinExistence type="predicted"/>
<protein>
    <submittedName>
        <fullName evidence="1">Uncharacterized protein</fullName>
    </submittedName>
</protein>
<keyword evidence="1" id="KW-0614">Plasmid</keyword>
<organism evidence="1 2">
    <name type="scientific">Levilactobacillus brevis</name>
    <name type="common">Lactobacillus brevis</name>
    <dbReference type="NCBI Taxonomy" id="1580"/>
    <lineage>
        <taxon>Bacteria</taxon>
        <taxon>Bacillati</taxon>
        <taxon>Bacillota</taxon>
        <taxon>Bacilli</taxon>
        <taxon>Lactobacillales</taxon>
        <taxon>Lactobacillaceae</taxon>
        <taxon>Levilactobacillus</taxon>
    </lineage>
</organism>
<reference evidence="1 2" key="1">
    <citation type="submission" date="2018-07" db="EMBL/GenBank/DDBJ databases">
        <authorList>
            <person name="Feyereisen M."/>
        </authorList>
    </citation>
    <scope>NUCLEOTIDE SEQUENCE [LARGE SCALE GENOMIC DNA]</scope>
    <source>
        <strain evidence="1 2">UCCLBBS449</strain>
        <plasmid evidence="2">pucclbbs449_a</plasmid>
    </source>
</reference>
<geneLocation type="plasmid" evidence="2">
    <name>pucclbbs449_a</name>
</geneLocation>
<evidence type="ECO:0000313" key="2">
    <source>
        <dbReference type="Proteomes" id="UP000307074"/>
    </source>
</evidence>
<accession>A0A0C1M096</accession>